<feature type="transmembrane region" description="Helical" evidence="2">
    <location>
        <begin position="76"/>
        <end position="100"/>
    </location>
</feature>
<comment type="caution">
    <text evidence="3">The sequence shown here is derived from an EMBL/GenBank/DDBJ whole genome shotgun (WGS) entry which is preliminary data.</text>
</comment>
<dbReference type="Proteomes" id="UP001492380">
    <property type="component" value="Unassembled WGS sequence"/>
</dbReference>
<evidence type="ECO:0000256" key="2">
    <source>
        <dbReference type="SAM" id="Phobius"/>
    </source>
</evidence>
<dbReference type="InterPro" id="IPR046368">
    <property type="entry name" value="Tag1"/>
</dbReference>
<feature type="compositionally biased region" description="Basic and acidic residues" evidence="1">
    <location>
        <begin position="30"/>
        <end position="40"/>
    </location>
</feature>
<organism evidence="3 4">
    <name type="scientific">Phyllosticta capitalensis</name>
    <dbReference type="NCBI Taxonomy" id="121624"/>
    <lineage>
        <taxon>Eukaryota</taxon>
        <taxon>Fungi</taxon>
        <taxon>Dikarya</taxon>
        <taxon>Ascomycota</taxon>
        <taxon>Pezizomycotina</taxon>
        <taxon>Dothideomycetes</taxon>
        <taxon>Dothideomycetes incertae sedis</taxon>
        <taxon>Botryosphaeriales</taxon>
        <taxon>Phyllostictaceae</taxon>
        <taxon>Phyllosticta</taxon>
    </lineage>
</organism>
<name>A0ABR1YDM2_9PEZI</name>
<dbReference type="Pfam" id="PF12505">
    <property type="entry name" value="DUF3712"/>
    <property type="match status" value="1"/>
</dbReference>
<evidence type="ECO:0000256" key="1">
    <source>
        <dbReference type="SAM" id="MobiDB-lite"/>
    </source>
</evidence>
<dbReference type="PANTHER" id="PTHR35895:SF1">
    <property type="entry name" value="LIPID-BINDING SERUM GLYCOPROTEIN C-TERMINAL DOMAIN-CONTAINING PROTEIN"/>
    <property type="match status" value="1"/>
</dbReference>
<sequence length="444" mass="48050">MVDQKYPTADQKYPTADHKHSYADLPPPPLEEHKLPEGFQHEPVPLEPEELTSPTPSVDETEPTFRTKAKRHCARWWWLHLLVGILIFLIILLPIIYVAVPKIAQQALDKAKLNITSEELTDPRPDSFHIALNSTVHSSSPFKPILKSFNASLYIGNGSDSNAKPFAYVTIPQMKVNPGDNVMYLEQDVSIANMDAFVAYSKQVLGSEEFQMAIKGRPGLKLGGLPTYTLNFKQVVTQKGLNKLSGFAINNITLPTNETDGANLLGIVTMQNPTLLALTLGNVTMDLYVNGEKIGTSLIPHVALEPEKSNAATPKVATNTSLAATTGGTPNTFALRGWVDLGKILSLATLNYTNMILPVDVLGQDVRGAQNETLSYFTSALKATPIRYDLDVGKVITNLVNSDLNQVGLATRTLGDQLGDDVCSAVGSMLEAMGVACGNGTLLG</sequence>
<dbReference type="InterPro" id="IPR022185">
    <property type="entry name" value="DUF3712"/>
</dbReference>
<keyword evidence="4" id="KW-1185">Reference proteome</keyword>
<accession>A0ABR1YDM2</accession>
<keyword evidence="2" id="KW-1133">Transmembrane helix</keyword>
<proteinExistence type="predicted"/>
<evidence type="ECO:0000313" key="4">
    <source>
        <dbReference type="Proteomes" id="UP001492380"/>
    </source>
</evidence>
<keyword evidence="2" id="KW-0472">Membrane</keyword>
<protein>
    <submittedName>
        <fullName evidence="3">Uncharacterized protein</fullName>
    </submittedName>
</protein>
<dbReference type="EMBL" id="JBBWRZ010000011">
    <property type="protein sequence ID" value="KAK8226055.1"/>
    <property type="molecule type" value="Genomic_DNA"/>
</dbReference>
<dbReference type="PANTHER" id="PTHR35895">
    <property type="entry name" value="CHROMOSOME 16, WHOLE GENOME SHOTGUN SEQUENCE"/>
    <property type="match status" value="1"/>
</dbReference>
<feature type="region of interest" description="Disordered" evidence="1">
    <location>
        <begin position="1"/>
        <end position="62"/>
    </location>
</feature>
<reference evidence="3 4" key="1">
    <citation type="submission" date="2024-04" db="EMBL/GenBank/DDBJ databases">
        <title>Phyllosticta paracitricarpa is synonymous to the EU quarantine fungus P. citricarpa based on phylogenomic analyses.</title>
        <authorList>
            <consortium name="Lawrence Berkeley National Laboratory"/>
            <person name="Van Ingen-Buijs V.A."/>
            <person name="Van Westerhoven A.C."/>
            <person name="Haridas S."/>
            <person name="Skiadas P."/>
            <person name="Martin F."/>
            <person name="Groenewald J.Z."/>
            <person name="Crous P.W."/>
            <person name="Seidl M.F."/>
        </authorList>
    </citation>
    <scope>NUCLEOTIDE SEQUENCE [LARGE SCALE GENOMIC DNA]</scope>
    <source>
        <strain evidence="3 4">CBS 123374</strain>
    </source>
</reference>
<evidence type="ECO:0000313" key="3">
    <source>
        <dbReference type="EMBL" id="KAK8226055.1"/>
    </source>
</evidence>
<keyword evidence="2" id="KW-0812">Transmembrane</keyword>
<gene>
    <name evidence="3" type="ORF">HDK90DRAFT_420213</name>
</gene>